<organism evidence="2 3">
    <name type="scientific">Ktedonobacter robiniae</name>
    <dbReference type="NCBI Taxonomy" id="2778365"/>
    <lineage>
        <taxon>Bacteria</taxon>
        <taxon>Bacillati</taxon>
        <taxon>Chloroflexota</taxon>
        <taxon>Ktedonobacteria</taxon>
        <taxon>Ktedonobacterales</taxon>
        <taxon>Ktedonobacteraceae</taxon>
        <taxon>Ktedonobacter</taxon>
    </lineage>
</organism>
<reference evidence="2 3" key="1">
    <citation type="journal article" date="2021" name="Int. J. Syst. Evol. Microbiol.">
        <title>Reticulibacter mediterranei gen. nov., sp. nov., within the new family Reticulibacteraceae fam. nov., and Ktedonospora formicarum gen. nov., sp. nov., Ktedonobacter robiniae sp. nov., Dictyobacter formicarum sp. nov. and Dictyobacter arantiisoli sp. nov., belonging to the class Ktedonobacteria.</title>
        <authorList>
            <person name="Yabe S."/>
            <person name="Zheng Y."/>
            <person name="Wang C.M."/>
            <person name="Sakai Y."/>
            <person name="Abe K."/>
            <person name="Yokota A."/>
            <person name="Donadio S."/>
            <person name="Cavaletti L."/>
            <person name="Monciardini P."/>
        </authorList>
    </citation>
    <scope>NUCLEOTIDE SEQUENCE [LARGE SCALE GENOMIC DNA]</scope>
    <source>
        <strain evidence="2 3">SOSP1-30</strain>
    </source>
</reference>
<name>A0ABQ3UXD1_9CHLR</name>
<sequence length="197" mass="22193">MSVGKALIAAKEQATDPYQALEAVVPWERFVASVEEAGTLARPRDPDYLDLLYDSYSQIRKYSPALLETFTFHALSSLQPLVEALDLIRGLGRKQVPDDAPTAFVKPHFIASVPHHQTSRRAGYASQKRPTWGVKSHFHLREPQMQYEGRTVNARRCSSSKRGDASFTRSRRTTRPIVSARSFCQMQRELPQSPHGA</sequence>
<dbReference type="Proteomes" id="UP000654345">
    <property type="component" value="Unassembled WGS sequence"/>
</dbReference>
<keyword evidence="3" id="KW-1185">Reference proteome</keyword>
<accession>A0ABQ3UXD1</accession>
<feature type="region of interest" description="Disordered" evidence="1">
    <location>
        <begin position="149"/>
        <end position="172"/>
    </location>
</feature>
<evidence type="ECO:0000313" key="3">
    <source>
        <dbReference type="Proteomes" id="UP000654345"/>
    </source>
</evidence>
<evidence type="ECO:0000313" key="2">
    <source>
        <dbReference type="EMBL" id="GHO57529.1"/>
    </source>
</evidence>
<evidence type="ECO:0000256" key="1">
    <source>
        <dbReference type="SAM" id="MobiDB-lite"/>
    </source>
</evidence>
<proteinExistence type="predicted"/>
<comment type="caution">
    <text evidence="2">The sequence shown here is derived from an EMBL/GenBank/DDBJ whole genome shotgun (WGS) entry which is preliminary data.</text>
</comment>
<dbReference type="EMBL" id="BNJG01000002">
    <property type="protein sequence ID" value="GHO57529.1"/>
    <property type="molecule type" value="Genomic_DNA"/>
</dbReference>
<dbReference type="RefSeq" id="WP_201373916.1">
    <property type="nucleotide sequence ID" value="NZ_BNJG01000002.1"/>
</dbReference>
<evidence type="ECO:0008006" key="4">
    <source>
        <dbReference type="Google" id="ProtNLM"/>
    </source>
</evidence>
<gene>
    <name evidence="2" type="ORF">KSB_60040</name>
</gene>
<protein>
    <recommendedName>
        <fullName evidence="4">Transposase</fullName>
    </recommendedName>
</protein>